<name>A0A4R4TEJ0_9ACTN</name>
<feature type="compositionally biased region" description="Low complexity" evidence="1">
    <location>
        <begin position="115"/>
        <end position="124"/>
    </location>
</feature>
<keyword evidence="4" id="KW-1185">Reference proteome</keyword>
<evidence type="ECO:0000313" key="4">
    <source>
        <dbReference type="Proteomes" id="UP000295345"/>
    </source>
</evidence>
<dbReference type="Pfam" id="PF01381">
    <property type="entry name" value="HTH_3"/>
    <property type="match status" value="1"/>
</dbReference>
<feature type="region of interest" description="Disordered" evidence="1">
    <location>
        <begin position="1"/>
        <end position="34"/>
    </location>
</feature>
<evidence type="ECO:0000313" key="3">
    <source>
        <dbReference type="EMBL" id="TDC73313.1"/>
    </source>
</evidence>
<dbReference type="OrthoDB" id="3188736at2"/>
<dbReference type="InterPro" id="IPR001387">
    <property type="entry name" value="Cro/C1-type_HTH"/>
</dbReference>
<evidence type="ECO:0000256" key="1">
    <source>
        <dbReference type="SAM" id="MobiDB-lite"/>
    </source>
</evidence>
<accession>A0A4R4TEJ0</accession>
<evidence type="ECO:0000259" key="2">
    <source>
        <dbReference type="PROSITE" id="PS50943"/>
    </source>
</evidence>
<dbReference type="EMBL" id="SMKI01000205">
    <property type="protein sequence ID" value="TDC73313.1"/>
    <property type="molecule type" value="Genomic_DNA"/>
</dbReference>
<dbReference type="SMART" id="SM00530">
    <property type="entry name" value="HTH_XRE"/>
    <property type="match status" value="1"/>
</dbReference>
<protein>
    <submittedName>
        <fullName evidence="3">XRE family transcriptional regulator</fullName>
    </submittedName>
</protein>
<feature type="domain" description="HTH cro/C1-type" evidence="2">
    <location>
        <begin position="48"/>
        <end position="102"/>
    </location>
</feature>
<dbReference type="SUPFAM" id="SSF47413">
    <property type="entry name" value="lambda repressor-like DNA-binding domains"/>
    <property type="match status" value="1"/>
</dbReference>
<dbReference type="Proteomes" id="UP000295345">
    <property type="component" value="Unassembled WGS sequence"/>
</dbReference>
<gene>
    <name evidence="3" type="ORF">E1283_19465</name>
</gene>
<reference evidence="3 4" key="1">
    <citation type="submission" date="2019-03" db="EMBL/GenBank/DDBJ databases">
        <title>Draft genome sequences of novel Actinobacteria.</title>
        <authorList>
            <person name="Sahin N."/>
            <person name="Ay H."/>
            <person name="Saygin H."/>
        </authorList>
    </citation>
    <scope>NUCLEOTIDE SEQUENCE [LARGE SCALE GENOMIC DNA]</scope>
    <source>
        <strain evidence="3 4">DSM 41900</strain>
    </source>
</reference>
<dbReference type="AlphaFoldDB" id="A0A4R4TEJ0"/>
<feature type="region of interest" description="Disordered" evidence="1">
    <location>
        <begin position="115"/>
        <end position="143"/>
    </location>
</feature>
<dbReference type="PROSITE" id="PS50943">
    <property type="entry name" value="HTH_CROC1"/>
    <property type="match status" value="1"/>
</dbReference>
<organism evidence="3 4">
    <name type="scientific">Streptomyces hainanensis</name>
    <dbReference type="NCBI Taxonomy" id="402648"/>
    <lineage>
        <taxon>Bacteria</taxon>
        <taxon>Bacillati</taxon>
        <taxon>Actinomycetota</taxon>
        <taxon>Actinomycetes</taxon>
        <taxon>Kitasatosporales</taxon>
        <taxon>Streptomycetaceae</taxon>
        <taxon>Streptomyces</taxon>
    </lineage>
</organism>
<sequence length="143" mass="15593">MSDDAPEQVPDQAGPRPAQVLPMPRLPTTPRARRDREPLWRHLIGEVLRHERQAQRRTLKEVSEAALISMPYLSELERGRKEASSEVLAAVARALGLSLAELLVRAHGRLAPPVTSVTSVSSLAARRRPGPAAPHDGRLSLAA</sequence>
<comment type="caution">
    <text evidence="3">The sequence shown here is derived from an EMBL/GenBank/DDBJ whole genome shotgun (WGS) entry which is preliminary data.</text>
</comment>
<dbReference type="RefSeq" id="WP_132819372.1">
    <property type="nucleotide sequence ID" value="NZ_SMKI01000205.1"/>
</dbReference>
<dbReference type="Gene3D" id="1.10.260.40">
    <property type="entry name" value="lambda repressor-like DNA-binding domains"/>
    <property type="match status" value="1"/>
</dbReference>
<dbReference type="GO" id="GO:0003677">
    <property type="term" value="F:DNA binding"/>
    <property type="evidence" value="ECO:0007669"/>
    <property type="project" value="InterPro"/>
</dbReference>
<dbReference type="CDD" id="cd00093">
    <property type="entry name" value="HTH_XRE"/>
    <property type="match status" value="1"/>
</dbReference>
<dbReference type="InterPro" id="IPR010982">
    <property type="entry name" value="Lambda_DNA-bd_dom_sf"/>
</dbReference>
<proteinExistence type="predicted"/>